<evidence type="ECO:0000313" key="3">
    <source>
        <dbReference type="Proteomes" id="UP001432027"/>
    </source>
</evidence>
<protein>
    <recommendedName>
        <fullName evidence="4">G protein-coupled receptor</fullName>
    </recommendedName>
</protein>
<keyword evidence="3" id="KW-1185">Reference proteome</keyword>
<dbReference type="PANTHER" id="PTHR45907:SF16">
    <property type="entry name" value="SERPENTINE RECEPTOR, CLASS J"/>
    <property type="match status" value="1"/>
</dbReference>
<feature type="non-terminal residue" evidence="2">
    <location>
        <position position="104"/>
    </location>
</feature>
<gene>
    <name evidence="2" type="ORF">PENTCL1PPCAC_16375</name>
</gene>
<sequence length="104" mass="11886">MIFSFSVLGILLNSLLLVLIIYSSKPQLGNYRNLLKVFTLNDILMATLHAIVRPSSFSSGSALGVFSYTYPRDKHPLALTCGWYTVPFTLMNINFLHRFWSVRR</sequence>
<comment type="caution">
    <text evidence="2">The sequence shown here is derived from an EMBL/GenBank/DDBJ whole genome shotgun (WGS) entry which is preliminary data.</text>
</comment>
<keyword evidence="1" id="KW-0472">Membrane</keyword>
<accession>A0AAV5TIR5</accession>
<dbReference type="InterPro" id="IPR019428">
    <property type="entry name" value="7TM_GPCR_serpentine_rcpt_Str"/>
</dbReference>
<keyword evidence="1" id="KW-0812">Transmembrane</keyword>
<organism evidence="2 3">
    <name type="scientific">Pristionchus entomophagus</name>
    <dbReference type="NCBI Taxonomy" id="358040"/>
    <lineage>
        <taxon>Eukaryota</taxon>
        <taxon>Metazoa</taxon>
        <taxon>Ecdysozoa</taxon>
        <taxon>Nematoda</taxon>
        <taxon>Chromadorea</taxon>
        <taxon>Rhabditida</taxon>
        <taxon>Rhabditina</taxon>
        <taxon>Diplogasteromorpha</taxon>
        <taxon>Diplogasteroidea</taxon>
        <taxon>Neodiplogasteridae</taxon>
        <taxon>Pristionchus</taxon>
    </lineage>
</organism>
<dbReference type="AlphaFoldDB" id="A0AAV5TIR5"/>
<reference evidence="2" key="1">
    <citation type="submission" date="2023-10" db="EMBL/GenBank/DDBJ databases">
        <title>Genome assembly of Pristionchus species.</title>
        <authorList>
            <person name="Yoshida K."/>
            <person name="Sommer R.J."/>
        </authorList>
    </citation>
    <scope>NUCLEOTIDE SEQUENCE</scope>
    <source>
        <strain evidence="2">RS0144</strain>
    </source>
</reference>
<proteinExistence type="predicted"/>
<dbReference type="PANTHER" id="PTHR45907">
    <property type="entry name" value="SERPENTINE RECEPTOR, CLASS J"/>
    <property type="match status" value="1"/>
</dbReference>
<dbReference type="InterPro" id="IPR019423">
    <property type="entry name" value="7TM_GPCR_serpentine_rcpt_Srj"/>
</dbReference>
<feature type="transmembrane region" description="Helical" evidence="1">
    <location>
        <begin position="77"/>
        <end position="96"/>
    </location>
</feature>
<feature type="transmembrane region" description="Helical" evidence="1">
    <location>
        <begin position="6"/>
        <end position="22"/>
    </location>
</feature>
<name>A0AAV5TIR5_9BILA</name>
<dbReference type="Pfam" id="PF10326">
    <property type="entry name" value="7TM_GPCR_Str"/>
    <property type="match status" value="1"/>
</dbReference>
<evidence type="ECO:0000256" key="1">
    <source>
        <dbReference type="SAM" id="Phobius"/>
    </source>
</evidence>
<dbReference type="Proteomes" id="UP001432027">
    <property type="component" value="Unassembled WGS sequence"/>
</dbReference>
<dbReference type="EMBL" id="BTSX01000004">
    <property type="protein sequence ID" value="GMS94200.1"/>
    <property type="molecule type" value="Genomic_DNA"/>
</dbReference>
<evidence type="ECO:0000313" key="2">
    <source>
        <dbReference type="EMBL" id="GMS94200.1"/>
    </source>
</evidence>
<evidence type="ECO:0008006" key="4">
    <source>
        <dbReference type="Google" id="ProtNLM"/>
    </source>
</evidence>
<keyword evidence="1" id="KW-1133">Transmembrane helix</keyword>